<evidence type="ECO:0000256" key="7">
    <source>
        <dbReference type="ARBA" id="ARBA00024603"/>
    </source>
</evidence>
<evidence type="ECO:0000256" key="10">
    <source>
        <dbReference type="SAM" id="MobiDB-lite"/>
    </source>
</evidence>
<accession>A0A517PE52</accession>
<dbReference type="GO" id="GO:0005829">
    <property type="term" value="C:cytosol"/>
    <property type="evidence" value="ECO:0007669"/>
    <property type="project" value="UniProtKB-ARBA"/>
</dbReference>
<protein>
    <recommendedName>
        <fullName evidence="8">oligopeptidase A</fullName>
        <ecNumber evidence="8">3.4.24.70</ecNumber>
    </recommendedName>
</protein>
<dbReference type="InterPro" id="IPR045090">
    <property type="entry name" value="Pept_M3A_M3B"/>
</dbReference>
<keyword evidence="14" id="KW-1185">Reference proteome</keyword>
<feature type="region of interest" description="Disordered" evidence="10">
    <location>
        <begin position="1"/>
        <end position="23"/>
    </location>
</feature>
<dbReference type="InterPro" id="IPR045666">
    <property type="entry name" value="OpdA_N"/>
</dbReference>
<dbReference type="PANTHER" id="PTHR11804">
    <property type="entry name" value="PROTEASE M3 THIMET OLIGOPEPTIDASE-RELATED"/>
    <property type="match status" value="1"/>
</dbReference>
<evidence type="ECO:0000256" key="6">
    <source>
        <dbReference type="ARBA" id="ARBA00023049"/>
    </source>
</evidence>
<comment type="catalytic activity">
    <reaction evidence="7">
        <text>Hydrolysis of oligopeptides, with broad specificity. Gly or Ala commonly occur as P1 or P1' residues, but more distant residues are also important, as is shown by the fact that Z-Gly-Pro-Gly-|-Gly-Pro-Ala is cleaved, but not Z-(Gly)(5).</text>
        <dbReference type="EC" id="3.4.24.70"/>
    </reaction>
</comment>
<evidence type="ECO:0000313" key="13">
    <source>
        <dbReference type="EMBL" id="QDT17656.1"/>
    </source>
</evidence>
<dbReference type="SUPFAM" id="SSF55486">
    <property type="entry name" value="Metalloproteases ('zincins'), catalytic domain"/>
    <property type="match status" value="1"/>
</dbReference>
<dbReference type="CDD" id="cd06456">
    <property type="entry name" value="M3A_DCP"/>
    <property type="match status" value="1"/>
</dbReference>
<dbReference type="GO" id="GO:0006508">
    <property type="term" value="P:proteolysis"/>
    <property type="evidence" value="ECO:0007669"/>
    <property type="project" value="UniProtKB-KW"/>
</dbReference>
<keyword evidence="3 9" id="KW-0479">Metal-binding</keyword>
<feature type="domain" description="Peptidase M3A/M3B catalytic" evidence="11">
    <location>
        <begin position="247"/>
        <end position="707"/>
    </location>
</feature>
<dbReference type="KEGG" id="acaf:CA12_37860"/>
<dbReference type="InterPro" id="IPR034005">
    <property type="entry name" value="M3A_DCP"/>
</dbReference>
<dbReference type="Pfam" id="PF01432">
    <property type="entry name" value="Peptidase_M3"/>
    <property type="match status" value="1"/>
</dbReference>
<dbReference type="AlphaFoldDB" id="A0A517PE52"/>
<comment type="similarity">
    <text evidence="1 9">Belongs to the peptidase M3 family.</text>
</comment>
<dbReference type="GO" id="GO:0004222">
    <property type="term" value="F:metalloendopeptidase activity"/>
    <property type="evidence" value="ECO:0007669"/>
    <property type="project" value="UniProtKB-EC"/>
</dbReference>
<name>A0A517PE52_9PLAN</name>
<dbReference type="Pfam" id="PF19310">
    <property type="entry name" value="TOP_N"/>
    <property type="match status" value="1"/>
</dbReference>
<evidence type="ECO:0000256" key="5">
    <source>
        <dbReference type="ARBA" id="ARBA00022833"/>
    </source>
</evidence>
<dbReference type="Gene3D" id="1.10.1370.40">
    <property type="match status" value="1"/>
</dbReference>
<gene>
    <name evidence="13" type="primary">prlC</name>
    <name evidence="13" type="ORF">CA12_37860</name>
</gene>
<organism evidence="13 14">
    <name type="scientific">Alienimonas californiensis</name>
    <dbReference type="NCBI Taxonomy" id="2527989"/>
    <lineage>
        <taxon>Bacteria</taxon>
        <taxon>Pseudomonadati</taxon>
        <taxon>Planctomycetota</taxon>
        <taxon>Planctomycetia</taxon>
        <taxon>Planctomycetales</taxon>
        <taxon>Planctomycetaceae</taxon>
        <taxon>Alienimonas</taxon>
    </lineage>
</organism>
<dbReference type="InterPro" id="IPR024079">
    <property type="entry name" value="MetalloPept_cat_dom_sf"/>
</dbReference>
<feature type="domain" description="Oligopeptidase A N-terminal" evidence="12">
    <location>
        <begin position="42"/>
        <end position="163"/>
    </location>
</feature>
<keyword evidence="5 9" id="KW-0862">Zinc</keyword>
<dbReference type="EC" id="3.4.24.70" evidence="8"/>
<evidence type="ECO:0000256" key="1">
    <source>
        <dbReference type="ARBA" id="ARBA00006040"/>
    </source>
</evidence>
<evidence type="ECO:0000256" key="9">
    <source>
        <dbReference type="RuleBase" id="RU003435"/>
    </source>
</evidence>
<dbReference type="PANTHER" id="PTHR11804:SF83">
    <property type="entry name" value="LD37516P"/>
    <property type="match status" value="1"/>
</dbReference>
<evidence type="ECO:0000256" key="4">
    <source>
        <dbReference type="ARBA" id="ARBA00022801"/>
    </source>
</evidence>
<sequence length="711" mass="78576">MTEPLPPAESFDPASAGAPDGRRWDLPRFDRFTVESVEPDVAAMLKTATAGFERIEAEVQPTYAATVTATDRLFEPFERIWGPVGHLMGVQNSKALRDAHAAALPSIVRFGLKTSQSRPLYDALVALRDGPDWDGLSGVQRRIVDQKILAAELAGVALEGEEKERFNTLSEEASKLSTEFSNHVLDATKAFSLTLTEADEVEGLPKTARRLYAAAYNEAKGEDDPQATPENGPWRVTLDGPSLTQFLSHAARRDLRETLYLAHITKASREGETPAEDDNEPLIGRILQIRQEMAELLGYPHFAAVSLAEKMAPDVAAVEKLHAELLGAAKAGAAADMEHLRPLAERYGVDEIRHWDVGFLAERLREERFEFTDEDLRPYFALPNVLDGLFRLCHKLFGVTMEHADGEAPVWHRDARFFRVKNENGEVIAGFYLDPYSRPADKRGGAWMGDCLGRRRNADGSLQLPVAYLVCNGTPPTGDTPSLMSFREVETLFHEFGHGLQHMLTTVEEPGAAGISGVEWDAVELPSQFMENWCYHRPTLMGFAKHHETGEPLPEELFEKIVKARTFRAGSQMCRQIGFGSSDMKLHSTPEVAGDSAAALALHRKNLTRVSVLPPLEEDRTLCSFSHIFAGGYAAGYYSYKWAEVLSADAFAAFEEAGLDDEAAVERTGRRFRDTVLSLGGGEDPMAVFEQFRGRPPQPDALLRHSGLATD</sequence>
<evidence type="ECO:0000259" key="11">
    <source>
        <dbReference type="Pfam" id="PF01432"/>
    </source>
</evidence>
<dbReference type="GO" id="GO:0046872">
    <property type="term" value="F:metal ion binding"/>
    <property type="evidence" value="ECO:0007669"/>
    <property type="project" value="UniProtKB-UniRule"/>
</dbReference>
<evidence type="ECO:0000256" key="8">
    <source>
        <dbReference type="ARBA" id="ARBA00026100"/>
    </source>
</evidence>
<keyword evidence="2 9" id="KW-0645">Protease</keyword>
<dbReference type="EMBL" id="CP036265">
    <property type="protein sequence ID" value="QDT17656.1"/>
    <property type="molecule type" value="Genomic_DNA"/>
</dbReference>
<dbReference type="Proteomes" id="UP000318741">
    <property type="component" value="Chromosome"/>
</dbReference>
<dbReference type="Gene3D" id="3.40.390.10">
    <property type="entry name" value="Collagenase (Catalytic Domain)"/>
    <property type="match status" value="1"/>
</dbReference>
<dbReference type="FunFam" id="3.40.390.10:FF:000009">
    <property type="entry name" value="Oligopeptidase A"/>
    <property type="match status" value="1"/>
</dbReference>
<comment type="cofactor">
    <cofactor evidence="9">
        <name>Zn(2+)</name>
        <dbReference type="ChEBI" id="CHEBI:29105"/>
    </cofactor>
    <text evidence="9">Binds 1 zinc ion.</text>
</comment>
<keyword evidence="4 9" id="KW-0378">Hydrolase</keyword>
<evidence type="ECO:0000259" key="12">
    <source>
        <dbReference type="Pfam" id="PF19310"/>
    </source>
</evidence>
<dbReference type="InterPro" id="IPR024077">
    <property type="entry name" value="Neurolysin/TOP_dom2"/>
</dbReference>
<proteinExistence type="inferred from homology"/>
<dbReference type="Gene3D" id="1.10.1370.10">
    <property type="entry name" value="Neurolysin, domain 3"/>
    <property type="match status" value="1"/>
</dbReference>
<dbReference type="GO" id="GO:0006518">
    <property type="term" value="P:peptide metabolic process"/>
    <property type="evidence" value="ECO:0007669"/>
    <property type="project" value="TreeGrafter"/>
</dbReference>
<evidence type="ECO:0000256" key="2">
    <source>
        <dbReference type="ARBA" id="ARBA00022670"/>
    </source>
</evidence>
<dbReference type="InterPro" id="IPR001567">
    <property type="entry name" value="Pept_M3A_M3B_dom"/>
</dbReference>
<dbReference type="RefSeq" id="WP_207622044.1">
    <property type="nucleotide sequence ID" value="NZ_CP036265.1"/>
</dbReference>
<evidence type="ECO:0000313" key="14">
    <source>
        <dbReference type="Proteomes" id="UP000318741"/>
    </source>
</evidence>
<evidence type="ECO:0000256" key="3">
    <source>
        <dbReference type="ARBA" id="ARBA00022723"/>
    </source>
</evidence>
<reference evidence="13 14" key="1">
    <citation type="submission" date="2019-02" db="EMBL/GenBank/DDBJ databases">
        <title>Deep-cultivation of Planctomycetes and their phenomic and genomic characterization uncovers novel biology.</title>
        <authorList>
            <person name="Wiegand S."/>
            <person name="Jogler M."/>
            <person name="Boedeker C."/>
            <person name="Pinto D."/>
            <person name="Vollmers J."/>
            <person name="Rivas-Marin E."/>
            <person name="Kohn T."/>
            <person name="Peeters S.H."/>
            <person name="Heuer A."/>
            <person name="Rast P."/>
            <person name="Oberbeckmann S."/>
            <person name="Bunk B."/>
            <person name="Jeske O."/>
            <person name="Meyerdierks A."/>
            <person name="Storesund J.E."/>
            <person name="Kallscheuer N."/>
            <person name="Luecker S."/>
            <person name="Lage O.M."/>
            <person name="Pohl T."/>
            <person name="Merkel B.J."/>
            <person name="Hornburger P."/>
            <person name="Mueller R.-W."/>
            <person name="Bruemmer F."/>
            <person name="Labrenz M."/>
            <person name="Spormann A.M."/>
            <person name="Op den Camp H."/>
            <person name="Overmann J."/>
            <person name="Amann R."/>
            <person name="Jetten M.S.M."/>
            <person name="Mascher T."/>
            <person name="Medema M.H."/>
            <person name="Devos D.P."/>
            <person name="Kaster A.-K."/>
            <person name="Ovreas L."/>
            <person name="Rohde M."/>
            <person name="Galperin M.Y."/>
            <person name="Jogler C."/>
        </authorList>
    </citation>
    <scope>NUCLEOTIDE SEQUENCE [LARGE SCALE GENOMIC DNA]</scope>
    <source>
        <strain evidence="13 14">CA12</strain>
    </source>
</reference>
<keyword evidence="6 9" id="KW-0482">Metalloprotease</keyword>